<gene>
    <name evidence="1" type="ORF">ACFORO_00130</name>
</gene>
<dbReference type="Proteomes" id="UP001595764">
    <property type="component" value="Unassembled WGS sequence"/>
</dbReference>
<dbReference type="EMBL" id="JBHRWI010000001">
    <property type="protein sequence ID" value="MFC3508554.1"/>
    <property type="molecule type" value="Genomic_DNA"/>
</dbReference>
<dbReference type="RefSeq" id="WP_377872896.1">
    <property type="nucleotide sequence ID" value="NZ_JBHMAY010000042.1"/>
</dbReference>
<evidence type="ECO:0000313" key="1">
    <source>
        <dbReference type="EMBL" id="MFC3508554.1"/>
    </source>
</evidence>
<reference evidence="2" key="1">
    <citation type="journal article" date="2019" name="Int. J. Syst. Evol. Microbiol.">
        <title>The Global Catalogue of Microorganisms (GCM) 10K type strain sequencing project: providing services to taxonomists for standard genome sequencing and annotation.</title>
        <authorList>
            <consortium name="The Broad Institute Genomics Platform"/>
            <consortium name="The Broad Institute Genome Sequencing Center for Infectious Disease"/>
            <person name="Wu L."/>
            <person name="Ma J."/>
        </authorList>
    </citation>
    <scope>NUCLEOTIDE SEQUENCE [LARGE SCALE GENOMIC DNA]</scope>
    <source>
        <strain evidence="2">CGMCC 4.7682</strain>
    </source>
</reference>
<proteinExistence type="predicted"/>
<protein>
    <submittedName>
        <fullName evidence="1">Uncharacterized protein</fullName>
    </submittedName>
</protein>
<dbReference type="InterPro" id="IPR045428">
    <property type="entry name" value="EACC1"/>
</dbReference>
<comment type="caution">
    <text evidence="1">The sequence shown here is derived from an EMBL/GenBank/DDBJ whole genome shotgun (WGS) entry which is preliminary data.</text>
</comment>
<organism evidence="1 2">
    <name type="scientific">Amycolatopsis halotolerans</name>
    <dbReference type="NCBI Taxonomy" id="330083"/>
    <lineage>
        <taxon>Bacteria</taxon>
        <taxon>Bacillati</taxon>
        <taxon>Actinomycetota</taxon>
        <taxon>Actinomycetes</taxon>
        <taxon>Pseudonocardiales</taxon>
        <taxon>Pseudonocardiaceae</taxon>
        <taxon>Amycolatopsis</taxon>
    </lineage>
</organism>
<accession>A0ABV7Q9J8</accession>
<sequence length="119" mass="12909">MASGTILITIPEAADDELRKLAAWFRDEDDLRGRVRAQDAPARPGEMGGALEAITVIATSGTATALCRSLFDWLARRREARKVSLKLTMGEDTLELECGSGDDSAQVLAAVRKFLDQES</sequence>
<evidence type="ECO:0000313" key="2">
    <source>
        <dbReference type="Proteomes" id="UP001595764"/>
    </source>
</evidence>
<keyword evidence="2" id="KW-1185">Reference proteome</keyword>
<name>A0ABV7Q9J8_9PSEU</name>
<dbReference type="Pfam" id="PF19953">
    <property type="entry name" value="EACC1"/>
    <property type="match status" value="1"/>
</dbReference>